<name>A0ABQ7JAF4_9APIC</name>
<protein>
    <submittedName>
        <fullName evidence="2">Uncharacterized protein</fullName>
    </submittedName>
</protein>
<keyword evidence="1" id="KW-1133">Transmembrane helix</keyword>
<feature type="transmembrane region" description="Helical" evidence="1">
    <location>
        <begin position="67"/>
        <end position="85"/>
    </location>
</feature>
<comment type="caution">
    <text evidence="2">The sequence shown here is derived from an EMBL/GenBank/DDBJ whole genome shotgun (WGS) entry which is preliminary data.</text>
</comment>
<keyword evidence="3" id="KW-1185">Reference proteome</keyword>
<keyword evidence="1" id="KW-0812">Transmembrane</keyword>
<dbReference type="Proteomes" id="UP000823046">
    <property type="component" value="Unassembled WGS sequence"/>
</dbReference>
<organism evidence="2 3">
    <name type="scientific">Cardiosporidium cionae</name>
    <dbReference type="NCBI Taxonomy" id="476202"/>
    <lineage>
        <taxon>Eukaryota</taxon>
        <taxon>Sar</taxon>
        <taxon>Alveolata</taxon>
        <taxon>Apicomplexa</taxon>
        <taxon>Aconoidasida</taxon>
        <taxon>Nephromycida</taxon>
        <taxon>Cardiosporidium</taxon>
    </lineage>
</organism>
<dbReference type="PANTHER" id="PTHR21207:SF2">
    <property type="entry name" value="PARKIN COREGULATED GENE PROTEIN"/>
    <property type="match status" value="1"/>
</dbReference>
<gene>
    <name evidence="2" type="ORF">IE077_002600</name>
</gene>
<accession>A0ABQ7JAF4</accession>
<dbReference type="InterPro" id="IPR019399">
    <property type="entry name" value="Parkin_co-regulated_protein"/>
</dbReference>
<dbReference type="PANTHER" id="PTHR21207">
    <property type="entry name" value="PARKIN COREGULATED GENE PROTEIN PARK2 COREGULATED"/>
    <property type="match status" value="1"/>
</dbReference>
<dbReference type="Pfam" id="PF10274">
    <property type="entry name" value="ParcG"/>
    <property type="match status" value="2"/>
</dbReference>
<reference evidence="2 3" key="1">
    <citation type="journal article" date="2020" name="bioRxiv">
        <title>Metabolic contributions of an alphaproteobacterial endosymbiont in the apicomplexan Cardiosporidium cionae.</title>
        <authorList>
            <person name="Hunter E.S."/>
            <person name="Paight C.J."/>
            <person name="Lane C.E."/>
        </authorList>
    </citation>
    <scope>NUCLEOTIDE SEQUENCE [LARGE SCALE GENOMIC DNA]</scope>
    <source>
        <strain evidence="2">ESH_2018</strain>
    </source>
</reference>
<evidence type="ECO:0000256" key="1">
    <source>
        <dbReference type="SAM" id="Phobius"/>
    </source>
</evidence>
<sequence length="154" mass="17686">MCSSSAYVYDLLNHGKSKILAVVPQLILPIQRALQTRDTEVIATVLKILQAMIQAGNTFVNIRDCLYYFYLFLDSAIGVALVPYYRQLLPTFNLLKNHQKNIGDKIDYSQRLRLDVGELIDETLQLFDKHGGENAYINIKYMVPTYENSERHAK</sequence>
<evidence type="ECO:0000313" key="2">
    <source>
        <dbReference type="EMBL" id="KAF8820972.1"/>
    </source>
</evidence>
<evidence type="ECO:0000313" key="3">
    <source>
        <dbReference type="Proteomes" id="UP000823046"/>
    </source>
</evidence>
<dbReference type="EMBL" id="JADAQX010000262">
    <property type="protein sequence ID" value="KAF8820972.1"/>
    <property type="molecule type" value="Genomic_DNA"/>
</dbReference>
<proteinExistence type="predicted"/>
<keyword evidence="1" id="KW-0472">Membrane</keyword>